<reference evidence="5 6" key="1">
    <citation type="journal article" date="2017" name="Genome Biol.">
        <title>New reference genome sequences of hot pepper reveal the massive evolution of plant disease-resistance genes by retroduplication.</title>
        <authorList>
            <person name="Kim S."/>
            <person name="Park J."/>
            <person name="Yeom S.I."/>
            <person name="Kim Y.M."/>
            <person name="Seo E."/>
            <person name="Kim K.T."/>
            <person name="Kim M.S."/>
            <person name="Lee J.M."/>
            <person name="Cheong K."/>
            <person name="Shin H.S."/>
            <person name="Kim S.B."/>
            <person name="Han K."/>
            <person name="Lee J."/>
            <person name="Park M."/>
            <person name="Lee H.A."/>
            <person name="Lee H.Y."/>
            <person name="Lee Y."/>
            <person name="Oh S."/>
            <person name="Lee J.H."/>
            <person name="Choi E."/>
            <person name="Choi E."/>
            <person name="Lee S.E."/>
            <person name="Jeon J."/>
            <person name="Kim H."/>
            <person name="Choi G."/>
            <person name="Song H."/>
            <person name="Lee J."/>
            <person name="Lee S.C."/>
            <person name="Kwon J.K."/>
            <person name="Lee H.Y."/>
            <person name="Koo N."/>
            <person name="Hong Y."/>
            <person name="Kim R.W."/>
            <person name="Kang W.H."/>
            <person name="Huh J.H."/>
            <person name="Kang B.C."/>
            <person name="Yang T.J."/>
            <person name="Lee Y.H."/>
            <person name="Bennetzen J.L."/>
            <person name="Choi D."/>
        </authorList>
    </citation>
    <scope>NUCLEOTIDE SEQUENCE [LARGE SCALE GENOMIC DNA]</scope>
    <source>
        <strain evidence="6">cv. PBC81</strain>
    </source>
</reference>
<dbReference type="Proteomes" id="UP000224567">
    <property type="component" value="Unassembled WGS sequence"/>
</dbReference>
<dbReference type="OrthoDB" id="1680482at2759"/>
<dbReference type="GO" id="GO:0008234">
    <property type="term" value="F:cysteine-type peptidase activity"/>
    <property type="evidence" value="ECO:0007669"/>
    <property type="project" value="InterPro"/>
</dbReference>
<proteinExistence type="inferred from homology"/>
<name>A0A2G2VZL2_CAPBA</name>
<feature type="domain" description="Ubiquitin-like protease family profile" evidence="4">
    <location>
        <begin position="238"/>
        <end position="363"/>
    </location>
</feature>
<evidence type="ECO:0000313" key="5">
    <source>
        <dbReference type="EMBL" id="PHT38401.1"/>
    </source>
</evidence>
<dbReference type="InterPro" id="IPR038765">
    <property type="entry name" value="Papain-like_cys_pep_sf"/>
</dbReference>
<evidence type="ECO:0000256" key="3">
    <source>
        <dbReference type="ARBA" id="ARBA00022801"/>
    </source>
</evidence>
<comment type="caution">
    <text evidence="5">The sequence shown here is derived from an EMBL/GenBank/DDBJ whole genome shotgun (WGS) entry which is preliminary data.</text>
</comment>
<gene>
    <name evidence="5" type="ORF">CQW23_21974</name>
</gene>
<reference evidence="6" key="2">
    <citation type="journal article" date="2017" name="J. Anim. Genet.">
        <title>Multiple reference genome sequences of hot pepper reveal the massive evolution of plant disease resistance genes by retroduplication.</title>
        <authorList>
            <person name="Kim S."/>
            <person name="Park J."/>
            <person name="Yeom S.-I."/>
            <person name="Kim Y.-M."/>
            <person name="Seo E."/>
            <person name="Kim K.-T."/>
            <person name="Kim M.-S."/>
            <person name="Lee J.M."/>
            <person name="Cheong K."/>
            <person name="Shin H.-S."/>
            <person name="Kim S.-B."/>
            <person name="Han K."/>
            <person name="Lee J."/>
            <person name="Park M."/>
            <person name="Lee H.-A."/>
            <person name="Lee H.-Y."/>
            <person name="Lee Y."/>
            <person name="Oh S."/>
            <person name="Lee J.H."/>
            <person name="Choi E."/>
            <person name="Choi E."/>
            <person name="Lee S.E."/>
            <person name="Jeon J."/>
            <person name="Kim H."/>
            <person name="Choi G."/>
            <person name="Song H."/>
            <person name="Lee J."/>
            <person name="Lee S.-C."/>
            <person name="Kwon J.-K."/>
            <person name="Lee H.-Y."/>
            <person name="Koo N."/>
            <person name="Hong Y."/>
            <person name="Kim R.W."/>
            <person name="Kang W.-H."/>
            <person name="Huh J.H."/>
            <person name="Kang B.-C."/>
            <person name="Yang T.-J."/>
            <person name="Lee Y.-H."/>
            <person name="Bennetzen J.L."/>
            <person name="Choi D."/>
        </authorList>
    </citation>
    <scope>NUCLEOTIDE SEQUENCE [LARGE SCALE GENOMIC DNA]</scope>
    <source>
        <strain evidence="6">cv. PBC81</strain>
    </source>
</reference>
<keyword evidence="2" id="KW-0645">Protease</keyword>
<protein>
    <recommendedName>
        <fullName evidence="4">Ubiquitin-like protease family profile domain-containing protein</fullName>
    </recommendedName>
</protein>
<dbReference type="PANTHER" id="PTHR31470:SF46">
    <property type="entry name" value="ULP1 PROTEASE FAMILY, C-TERMINAL CATALYTIC DOMAIN CONTAINING PROTEIN"/>
    <property type="match status" value="1"/>
</dbReference>
<dbReference type="SUPFAM" id="SSF54001">
    <property type="entry name" value="Cysteine proteinases"/>
    <property type="match status" value="1"/>
</dbReference>
<dbReference type="Pfam" id="PF02902">
    <property type="entry name" value="Peptidase_C48"/>
    <property type="match status" value="1"/>
</dbReference>
<sequence>MYQFILDCPSVACSDQPRIEDAIFSYFTICANFIGPKVVDGIRIRLFKATTITRKIILEGGLVAIDDGSRSRSGDAIRANDASLNFFETISHYDYNHNGCTNFSLDFTISSKCSACKCQDCKAKHDGVINAINALNTSVKEMTSKRGVIPSKKILYPYIPLEIKTAKRRRKDTSKASSRIGKDKIAMPLSLSCTDVQCARTTGEQHEPKKTKVSGNDERLINIIKDFSISVGLSWHLVDEVYIPINCGDAFHWVLAIVILKERRIRVYNSISQRRRCDPSSEIQKLAKILPTYLDISGFLYQKVHTDWSTIEAYREKMGNPFGVQYVEGIAQKTIGILNHGPFVATYAEYLTMDDKYQMMDLIQDYSTK</sequence>
<dbReference type="InterPro" id="IPR003653">
    <property type="entry name" value="Peptidase_C48_C"/>
</dbReference>
<evidence type="ECO:0000313" key="6">
    <source>
        <dbReference type="Proteomes" id="UP000224567"/>
    </source>
</evidence>
<evidence type="ECO:0000256" key="2">
    <source>
        <dbReference type="ARBA" id="ARBA00022670"/>
    </source>
</evidence>
<organism evidence="5 6">
    <name type="scientific">Capsicum baccatum</name>
    <name type="common">Peruvian pepper</name>
    <dbReference type="NCBI Taxonomy" id="33114"/>
    <lineage>
        <taxon>Eukaryota</taxon>
        <taxon>Viridiplantae</taxon>
        <taxon>Streptophyta</taxon>
        <taxon>Embryophyta</taxon>
        <taxon>Tracheophyta</taxon>
        <taxon>Spermatophyta</taxon>
        <taxon>Magnoliopsida</taxon>
        <taxon>eudicotyledons</taxon>
        <taxon>Gunneridae</taxon>
        <taxon>Pentapetalae</taxon>
        <taxon>asterids</taxon>
        <taxon>lamiids</taxon>
        <taxon>Solanales</taxon>
        <taxon>Solanaceae</taxon>
        <taxon>Solanoideae</taxon>
        <taxon>Capsiceae</taxon>
        <taxon>Capsicum</taxon>
    </lineage>
</organism>
<keyword evidence="3" id="KW-0378">Hydrolase</keyword>
<dbReference type="AlphaFoldDB" id="A0A2G2VZL2"/>
<evidence type="ECO:0000259" key="4">
    <source>
        <dbReference type="Pfam" id="PF02902"/>
    </source>
</evidence>
<dbReference type="EMBL" id="MLFT02000009">
    <property type="protein sequence ID" value="PHT38401.1"/>
    <property type="molecule type" value="Genomic_DNA"/>
</dbReference>
<dbReference type="PANTHER" id="PTHR31470">
    <property type="entry name" value="CYSTEINE PROTEINASES SUPERFAMILY PROTEIN-RELATED-RELATED"/>
    <property type="match status" value="1"/>
</dbReference>
<dbReference type="Gene3D" id="3.40.395.10">
    <property type="entry name" value="Adenoviral Proteinase, Chain A"/>
    <property type="match status" value="1"/>
</dbReference>
<accession>A0A2G2VZL2</accession>
<keyword evidence="6" id="KW-1185">Reference proteome</keyword>
<evidence type="ECO:0000256" key="1">
    <source>
        <dbReference type="ARBA" id="ARBA00005234"/>
    </source>
</evidence>
<comment type="similarity">
    <text evidence="1">Belongs to the peptidase C48 family.</text>
</comment>
<dbReference type="GO" id="GO:0006508">
    <property type="term" value="P:proteolysis"/>
    <property type="evidence" value="ECO:0007669"/>
    <property type="project" value="UniProtKB-KW"/>
</dbReference>